<gene>
    <name evidence="2" type="ORF">LCGC14_2351970</name>
</gene>
<dbReference type="InterPro" id="IPR016195">
    <property type="entry name" value="Pol/histidinol_Pase-like"/>
</dbReference>
<dbReference type="InterPro" id="IPR003141">
    <property type="entry name" value="Pol/His_phosphatase_N"/>
</dbReference>
<accession>A0A0F9C9J6</accession>
<evidence type="ECO:0000313" key="2">
    <source>
        <dbReference type="EMBL" id="KKL45804.1"/>
    </source>
</evidence>
<sequence length="116" mass="13702">MKLFANKDFVHWHNHSSYSNWDGLNKIVDMTTQARKMGFPAFALTDHGNIQGILQFLKFSKTTGKVNFKDFIEYQATRTNPKTKKKEKYTRDYETDKATFNSFVKLWWLTKRGIVI</sequence>
<dbReference type="GO" id="GO:0006260">
    <property type="term" value="P:DNA replication"/>
    <property type="evidence" value="ECO:0007669"/>
    <property type="project" value="InterPro"/>
</dbReference>
<dbReference type="SUPFAM" id="SSF89550">
    <property type="entry name" value="PHP domain-like"/>
    <property type="match status" value="1"/>
</dbReference>
<dbReference type="GO" id="GO:0008408">
    <property type="term" value="F:3'-5' exonuclease activity"/>
    <property type="evidence" value="ECO:0007669"/>
    <property type="project" value="InterPro"/>
</dbReference>
<feature type="domain" description="Polymerase/histidinol phosphatase N-terminal" evidence="1">
    <location>
        <begin position="10"/>
        <end position="78"/>
    </location>
</feature>
<dbReference type="Pfam" id="PF02811">
    <property type="entry name" value="PHP"/>
    <property type="match status" value="1"/>
</dbReference>
<comment type="caution">
    <text evidence="2">The sequence shown here is derived from an EMBL/GenBank/DDBJ whole genome shotgun (WGS) entry which is preliminary data.</text>
</comment>
<dbReference type="Gene3D" id="3.20.20.140">
    <property type="entry name" value="Metal-dependent hydrolases"/>
    <property type="match status" value="1"/>
</dbReference>
<protein>
    <recommendedName>
        <fullName evidence="1">Polymerase/histidinol phosphatase N-terminal domain-containing protein</fullName>
    </recommendedName>
</protein>
<dbReference type="AlphaFoldDB" id="A0A0F9C9J6"/>
<dbReference type="EMBL" id="LAZR01034259">
    <property type="protein sequence ID" value="KKL45804.1"/>
    <property type="molecule type" value="Genomic_DNA"/>
</dbReference>
<organism evidence="2">
    <name type="scientific">marine sediment metagenome</name>
    <dbReference type="NCBI Taxonomy" id="412755"/>
    <lineage>
        <taxon>unclassified sequences</taxon>
        <taxon>metagenomes</taxon>
        <taxon>ecological metagenomes</taxon>
    </lineage>
</organism>
<evidence type="ECO:0000259" key="1">
    <source>
        <dbReference type="SMART" id="SM00481"/>
    </source>
</evidence>
<dbReference type="PANTHER" id="PTHR32294">
    <property type="entry name" value="DNA POLYMERASE III SUBUNIT ALPHA"/>
    <property type="match status" value="1"/>
</dbReference>
<dbReference type="InterPro" id="IPR004805">
    <property type="entry name" value="DnaE2/DnaE/PolC"/>
</dbReference>
<proteinExistence type="predicted"/>
<dbReference type="InterPro" id="IPR004013">
    <property type="entry name" value="PHP_dom"/>
</dbReference>
<reference evidence="2" key="1">
    <citation type="journal article" date="2015" name="Nature">
        <title>Complex archaea that bridge the gap between prokaryotes and eukaryotes.</title>
        <authorList>
            <person name="Spang A."/>
            <person name="Saw J.H."/>
            <person name="Jorgensen S.L."/>
            <person name="Zaremba-Niedzwiedzka K."/>
            <person name="Martijn J."/>
            <person name="Lind A.E."/>
            <person name="van Eijk R."/>
            <person name="Schleper C."/>
            <person name="Guy L."/>
            <person name="Ettema T.J."/>
        </authorList>
    </citation>
    <scope>NUCLEOTIDE SEQUENCE</scope>
</reference>
<name>A0A0F9C9J6_9ZZZZ</name>
<dbReference type="SMART" id="SM00481">
    <property type="entry name" value="POLIIIAc"/>
    <property type="match status" value="1"/>
</dbReference>